<feature type="region of interest" description="Disordered" evidence="2">
    <location>
        <begin position="1187"/>
        <end position="1208"/>
    </location>
</feature>
<proteinExistence type="predicted"/>
<feature type="compositionally biased region" description="Polar residues" evidence="2">
    <location>
        <begin position="1862"/>
        <end position="1874"/>
    </location>
</feature>
<feature type="region of interest" description="Disordered" evidence="2">
    <location>
        <begin position="1989"/>
        <end position="2012"/>
    </location>
</feature>
<feature type="region of interest" description="Disordered" evidence="2">
    <location>
        <begin position="1742"/>
        <end position="1763"/>
    </location>
</feature>
<feature type="compositionally biased region" description="Basic and acidic residues" evidence="2">
    <location>
        <begin position="2325"/>
        <end position="2335"/>
    </location>
</feature>
<dbReference type="PANTHER" id="PTHR10337">
    <property type="entry name" value="SHC TRANSFORMING PROTEIN"/>
    <property type="match status" value="1"/>
</dbReference>
<keyword evidence="5" id="KW-1185">Reference proteome</keyword>
<feature type="region of interest" description="Disordered" evidence="2">
    <location>
        <begin position="2309"/>
        <end position="2360"/>
    </location>
</feature>
<feature type="compositionally biased region" description="Polar residues" evidence="2">
    <location>
        <begin position="1829"/>
        <end position="1850"/>
    </location>
</feature>
<feature type="compositionally biased region" description="Basic and acidic residues" evidence="2">
    <location>
        <begin position="2502"/>
        <end position="2527"/>
    </location>
</feature>
<dbReference type="GO" id="GO:0005813">
    <property type="term" value="C:centrosome"/>
    <property type="evidence" value="ECO:0007669"/>
    <property type="project" value="TreeGrafter"/>
</dbReference>
<feature type="compositionally biased region" description="Polar residues" evidence="2">
    <location>
        <begin position="2528"/>
        <end position="2546"/>
    </location>
</feature>
<feature type="compositionally biased region" description="Polar residues" evidence="2">
    <location>
        <begin position="2088"/>
        <end position="2100"/>
    </location>
</feature>
<feature type="compositionally biased region" description="Basic and acidic residues" evidence="2">
    <location>
        <begin position="2424"/>
        <end position="2434"/>
    </location>
</feature>
<organism evidence="4 5">
    <name type="scientific">Elysia marginata</name>
    <dbReference type="NCBI Taxonomy" id="1093978"/>
    <lineage>
        <taxon>Eukaryota</taxon>
        <taxon>Metazoa</taxon>
        <taxon>Spiralia</taxon>
        <taxon>Lophotrochozoa</taxon>
        <taxon>Mollusca</taxon>
        <taxon>Gastropoda</taxon>
        <taxon>Heterobranchia</taxon>
        <taxon>Euthyneura</taxon>
        <taxon>Panpulmonata</taxon>
        <taxon>Sacoglossa</taxon>
        <taxon>Placobranchoidea</taxon>
        <taxon>Plakobranchidae</taxon>
        <taxon>Elysia</taxon>
    </lineage>
</organism>
<evidence type="ECO:0000256" key="2">
    <source>
        <dbReference type="SAM" id="MobiDB-lite"/>
    </source>
</evidence>
<feature type="compositionally biased region" description="Basic residues" evidence="2">
    <location>
        <begin position="2583"/>
        <end position="2594"/>
    </location>
</feature>
<sequence length="2649" mass="303069">DATGANESLKQSQRLLQQAKQDNSEALGKIAALEKELCAFRDTKEEKLSQAESTIETLSQHVTELSESDSMSRARREHEAVVSTLTQRHQRELLVLKEQLDVTKAELSTKTQELSQAREQLGEATLALEQAQVSRGETVNRLSRSLEESQRRCQELLQQLGADSAAREVATLKVKLQQSQESTRISEELCRSYQEAREQLSMLEAATTLGAINSLSSATSTSGRVPQHAPSADDSMTDLGIRRTLDFSGTPQSEGRCERSDQPPVDDDLVSSLRSELERCLRSNREKRSEVTELRGEVKSLTSELEKAKGQVSELEKICTDQRKRLSELGDLMGGEDSGIGAVEARLKRDLDKMVREKQALLDDIKDYQQRLEEVGASEAQLTEINAELSQQMSAMVARGDQDKADALARCQRTMEETGRITLENLRREMEERHAAETETLTGRGEKQLAELRQQLSSALKELDDVKALYVNVCQESAAQEAELTDKFKQQLEAETRKIEDRVELEKKEWREFIREEVRKEEDESKETAEAEKLNQLEAELEAKWEKQVELKAAQVRLETLQEQRKLVEEERQEWEKRRNEMEDKLKKRVEEISQLTSQLEEAREEIDSLKEELRKMSEANRDEKKEEDGLIKTSEDSKEVEQAKEDLEETLKALDVSTLDDSSLVSMSIASGKDQEITGMKTLQPAEDLTLMSMSIADCKEGETTLMKTMQAVDEDPTLVSMSITACENSDGTIMETMQADPIHQVVDSIGECRDMKHLEDIATKLREKEKDLEGLTKTLQWKCEELERKGEELEELRRKGTELEEALQQKESELVDLREKLRLQASESEQEVGIYRRKMAELEAEVEKSRLLIGAQAIDSEFYNSSEARNLETKRDDQDRSVGDTKHSVIFEQGEGHDLDIQTPEQLRDVVKKLQEKLKSETDSHAGELERQKDVHRIEFERAARQREEKFQSELRYFLKEREERGKTRMEEAVRECREKCEEEFGRTLRQREEKTRGDFEASLRDLRRTHEDEKRELERAFQRKLEEGKQQWREKKDESQGVKDCVESEENNVLVKSLTEDLRIERRAKEELRLLVEDKDGQIVTMALRQEEEEKALREKFEREMGELRDVYGNQIKKLEEELDVQRKKFEDVSRESEISARAKTTVEVLKLEAELEKKLESKVRKDVEDRIRKEMEVEMEGKVKEMEREAKGRGRTHEEYSIAQEVEKRLSEKLQEERGKWFKDAEDYISSEVRREVEDRKREEEDKRKEGFDKEVEDKVKWRLEEERARLGKELDDKVKERVKEKMDAEMTNLKKKFTTELGARIGMEKSRLEQEVAEWKTRATREIERDREKWTKDMTAKMMEEREKWVRERKTQVEKTITEERKKLESELRTARDQEIADLRKELEAEMRKRISKEREVWKEELQQEEQDRREENDEEGESKKTVSTMEKLKSEVEARTKACAERDRAIAYIRDRETSYKEERQRLLSGLERCRSDLEGMKEEHRELEEKCAAMDRRYKEDMKSARRRREEDLQNLRKSLEHEKNEAVALWEEKVQALREECSNAVERARGQGEMEKALLLAEVQRHTERALEKSSLPIVGDTDSSTILELRDHYLDTVAKIKADVMSHVQEANKHAAATMRAQIRKQKVKVIEEFKLKVKACLKAALTGEVPTSCITALENSIDALAVQLLSSAPSSSSSSGNTPRSGHDLDKPQMISDLGKYDFADKGVRGSSSPNLATAFAFQDEDRDVLRKEKKYTRGPSPKRVTPPEKDMDKCFSTFDAEYDDDAWEYKQKEPLAADTVTPVVQRSKSQAQRDLRSRTPPRLPGNHPQLEGVDLFDTSISQHTMTPPQMSRTHSNKTGVSPVRKSRPDQKSNFPSHQHQQYRSPHVPSTAGTKGGDTTPVSSNASSPRASPTLTHPRDKSSSKGDGDLRLDLDLGIQSPFVTMTRGSGERDEDRASSKRPSRETSKVSEKWRPEVDTSPRDQMKVVEARVRLANWAKSGQAPWSPSITLEKPTPFSSEKADPTFAEEYTLEHRTFPWEEGGGDSEIKQQEHNSRGDDDVMTREGFRVPGPEAEKWVRSQKRVGVKRSEYRDKSGRNQELSNLMSYTGSDKNRPIHSGDGGDTDVSERVGILKAVVMVEDQFVSSDESVASNASHSSLVTLEPEEKNLAASGLYKQSVGVVGVTGDRSRGKGLAGSLGSQNPGDSGLPRSTRTVNTSSGSGQERGVSPYRKERRGGSQEATGEARSRDYERIRAAVLRGGGTDLRDRINIKDGINLGVGVDNTKGSTTSSDDEMSLEDFKTFPSKSAERYVRPKFTMPTSTPLVKNPLSTEPRAWSDSRAEFRRAKGQRGKAKGEGKRGGALDEDHFERDPAGVLKNEWRHLGGRQILESDRYAWEDIKDKHKDLRHDRSRSGEGPSPLKSGSLPQHSRRGRSHDQGRRDDLVLRSVDQLPLTSSAFPSDLSRITHASGKTDDSGPGMWRYRSLEDLIGGRGDDSDRLRVYRDMEEEEEEMERRENDDRNRKGRELRSNSRERRDFSNQSFGGHSTSTAWYDQGSSGKGPVKAMNSDFWERQRSEQDELDEEEEEGQERGRRNLGGKAKRNSKMQRSTSEQSLHSLHGTGSHPNQGRAVDGVDALLAHYLSPAKSSFDLRPFAREEHF</sequence>
<accession>A0AAV4IVV6</accession>
<name>A0AAV4IVV6_9GAST</name>
<dbReference type="PANTHER" id="PTHR10337:SF6">
    <property type="entry name" value="CENTROSOMAL PROTEIN OF 152 KDA"/>
    <property type="match status" value="1"/>
</dbReference>
<feature type="coiled-coil region" evidence="1">
    <location>
        <begin position="1112"/>
        <end position="1139"/>
    </location>
</feature>
<evidence type="ECO:0000256" key="1">
    <source>
        <dbReference type="SAM" id="Coils"/>
    </source>
</evidence>
<feature type="region of interest" description="Disordered" evidence="2">
    <location>
        <begin position="1"/>
        <end position="21"/>
    </location>
</feature>
<feature type="compositionally biased region" description="Acidic residues" evidence="2">
    <location>
        <begin position="2568"/>
        <end position="2577"/>
    </location>
</feature>
<dbReference type="InterPro" id="IPR057659">
    <property type="entry name" value="CEP152_CC"/>
</dbReference>
<feature type="domain" description="CEP152 CEP63 binding coiled coil" evidence="3">
    <location>
        <begin position="1597"/>
        <end position="1636"/>
    </location>
</feature>
<feature type="compositionally biased region" description="Basic and acidic residues" evidence="2">
    <location>
        <begin position="1436"/>
        <end position="1446"/>
    </location>
</feature>
<feature type="compositionally biased region" description="Basic and acidic residues" evidence="2">
    <location>
        <begin position="1939"/>
        <end position="1974"/>
    </location>
</feature>
<feature type="region of interest" description="Disordered" evidence="2">
    <location>
        <begin position="216"/>
        <end position="268"/>
    </location>
</feature>
<feature type="compositionally biased region" description="Basic and acidic residues" evidence="2">
    <location>
        <begin position="2077"/>
        <end position="2087"/>
    </location>
</feature>
<feature type="compositionally biased region" description="Polar residues" evidence="2">
    <location>
        <begin position="2309"/>
        <end position="2320"/>
    </location>
</feature>
<feature type="region of interest" description="Disordered" evidence="2">
    <location>
        <begin position="866"/>
        <end position="906"/>
    </location>
</feature>
<feature type="coiled-coil region" evidence="1">
    <location>
        <begin position="284"/>
        <end position="378"/>
    </location>
</feature>
<feature type="compositionally biased region" description="Polar residues" evidence="2">
    <location>
        <begin position="2188"/>
        <end position="2212"/>
    </location>
</feature>
<feature type="region of interest" description="Disordered" evidence="2">
    <location>
        <begin position="2493"/>
        <end position="2620"/>
    </location>
</feature>
<gene>
    <name evidence="4" type="ORF">ElyMa_006749800</name>
</gene>
<feature type="region of interest" description="Disordered" evidence="2">
    <location>
        <begin position="1682"/>
        <end position="1703"/>
    </location>
</feature>
<feature type="non-terminal residue" evidence="4">
    <location>
        <position position="1"/>
    </location>
</feature>
<feature type="compositionally biased region" description="Basic and acidic residues" evidence="2">
    <location>
        <begin position="1405"/>
        <end position="1421"/>
    </location>
</feature>
<dbReference type="Proteomes" id="UP000762676">
    <property type="component" value="Unassembled WGS sequence"/>
</dbReference>
<dbReference type="Pfam" id="PF25770">
    <property type="entry name" value="CC_CEP63-bind_CEP152"/>
    <property type="match status" value="1"/>
</dbReference>
<dbReference type="GO" id="GO:0007099">
    <property type="term" value="P:centriole replication"/>
    <property type="evidence" value="ECO:0007669"/>
    <property type="project" value="TreeGrafter"/>
</dbReference>
<evidence type="ECO:0000313" key="4">
    <source>
        <dbReference type="EMBL" id="GFS14584.1"/>
    </source>
</evidence>
<feature type="region of interest" description="Disordered" evidence="2">
    <location>
        <begin position="2025"/>
        <end position="2115"/>
    </location>
</feature>
<feature type="compositionally biased region" description="Polar residues" evidence="2">
    <location>
        <begin position="2595"/>
        <end position="2605"/>
    </location>
</feature>
<feature type="region of interest" description="Disordered" evidence="2">
    <location>
        <begin position="2175"/>
        <end position="2240"/>
    </location>
</feature>
<comment type="caution">
    <text evidence="4">The sequence shown here is derived from an EMBL/GenBank/DDBJ whole genome shotgun (WGS) entry which is preliminary data.</text>
</comment>
<feature type="region of interest" description="Disordered" evidence="2">
    <location>
        <begin position="2266"/>
        <end position="2286"/>
    </location>
</feature>
<feature type="region of interest" description="Disordered" evidence="2">
    <location>
        <begin position="2395"/>
        <end position="2438"/>
    </location>
</feature>
<feature type="region of interest" description="Disordered" evidence="2">
    <location>
        <begin position="614"/>
        <end position="647"/>
    </location>
</feature>
<feature type="coiled-coil region" evidence="1">
    <location>
        <begin position="1477"/>
        <end position="1555"/>
    </location>
</feature>
<protein>
    <submittedName>
        <fullName evidence="4">Centrosomal protein of 152 kDa-like</fullName>
    </submittedName>
</protein>
<feature type="compositionally biased region" description="Basic and acidic residues" evidence="2">
    <location>
        <begin position="2343"/>
        <end position="2360"/>
    </location>
</feature>
<feature type="coiled-coil region" evidence="1">
    <location>
        <begin position="757"/>
        <end position="847"/>
    </location>
</feature>
<feature type="region of interest" description="Disordered" evidence="2">
    <location>
        <begin position="1238"/>
        <end position="1257"/>
    </location>
</feature>
<evidence type="ECO:0000259" key="3">
    <source>
        <dbReference type="Pfam" id="PF25770"/>
    </source>
</evidence>
<feature type="compositionally biased region" description="Basic and acidic residues" evidence="2">
    <location>
        <begin position="1907"/>
        <end position="1924"/>
    </location>
</feature>
<feature type="compositionally biased region" description="Basic and acidic residues" evidence="2">
    <location>
        <begin position="2036"/>
        <end position="2068"/>
    </location>
</feature>
<feature type="region of interest" description="Disordered" evidence="2">
    <location>
        <begin position="1789"/>
        <end position="1974"/>
    </location>
</feature>
<feature type="region of interest" description="Disordered" evidence="2">
    <location>
        <begin position="1029"/>
        <end position="1050"/>
    </location>
</feature>
<feature type="compositionally biased region" description="Basic and acidic residues" evidence="2">
    <location>
        <begin position="871"/>
        <end position="906"/>
    </location>
</feature>
<reference evidence="4 5" key="1">
    <citation type="journal article" date="2021" name="Elife">
        <title>Chloroplast acquisition without the gene transfer in kleptoplastic sea slugs, Plakobranchus ocellatus.</title>
        <authorList>
            <person name="Maeda T."/>
            <person name="Takahashi S."/>
            <person name="Yoshida T."/>
            <person name="Shimamura S."/>
            <person name="Takaki Y."/>
            <person name="Nagai Y."/>
            <person name="Toyoda A."/>
            <person name="Suzuki Y."/>
            <person name="Arimoto A."/>
            <person name="Ishii H."/>
            <person name="Satoh N."/>
            <person name="Nishiyama T."/>
            <person name="Hasebe M."/>
            <person name="Maruyama T."/>
            <person name="Minagawa J."/>
            <person name="Obokata J."/>
            <person name="Shigenobu S."/>
        </authorList>
    </citation>
    <scope>NUCLEOTIDE SEQUENCE [LARGE SCALE GENOMIC DNA]</scope>
</reference>
<keyword evidence="1" id="KW-0175">Coiled coil</keyword>
<feature type="compositionally biased region" description="Basic and acidic residues" evidence="2">
    <location>
        <begin position="1029"/>
        <end position="1049"/>
    </location>
</feature>
<feature type="compositionally biased region" description="Polar residues" evidence="2">
    <location>
        <begin position="1890"/>
        <end position="1905"/>
    </location>
</feature>
<dbReference type="InterPro" id="IPR051235">
    <property type="entry name" value="CEP152/SHC-Transforming"/>
</dbReference>
<feature type="region of interest" description="Disordered" evidence="2">
    <location>
        <begin position="1405"/>
        <end position="1446"/>
    </location>
</feature>
<evidence type="ECO:0000313" key="5">
    <source>
        <dbReference type="Proteomes" id="UP000762676"/>
    </source>
</evidence>
<dbReference type="EMBL" id="BMAT01013527">
    <property type="protein sequence ID" value="GFS14584.1"/>
    <property type="molecule type" value="Genomic_DNA"/>
</dbReference>